<keyword evidence="3" id="KW-1185">Reference proteome</keyword>
<dbReference type="InterPro" id="IPR003754">
    <property type="entry name" value="4pyrrol_synth_uPrphyn_synth"/>
</dbReference>
<dbReference type="Gene3D" id="3.40.50.10090">
    <property type="match status" value="2"/>
</dbReference>
<dbReference type="Proteomes" id="UP000249590">
    <property type="component" value="Unassembled WGS sequence"/>
</dbReference>
<dbReference type="InterPro" id="IPR036108">
    <property type="entry name" value="4pyrrol_syn_uPrphyn_synt_sf"/>
</dbReference>
<dbReference type="Pfam" id="PF02602">
    <property type="entry name" value="HEM4"/>
    <property type="match status" value="1"/>
</dbReference>
<feature type="domain" description="Tetrapyrrole biosynthesis uroporphyrinogen III synthase" evidence="1">
    <location>
        <begin position="21"/>
        <end position="215"/>
    </location>
</feature>
<dbReference type="GO" id="GO:0033014">
    <property type="term" value="P:tetrapyrrole biosynthetic process"/>
    <property type="evidence" value="ECO:0007669"/>
    <property type="project" value="InterPro"/>
</dbReference>
<protein>
    <submittedName>
        <fullName evidence="2">Uroporphyrinogen-III synthase</fullName>
    </submittedName>
</protein>
<dbReference type="CDD" id="cd06578">
    <property type="entry name" value="HemD"/>
    <property type="match status" value="1"/>
</dbReference>
<name>A0A8B2P1X6_9HYPH</name>
<comment type="caution">
    <text evidence="2">The sequence shown here is derived from an EMBL/GenBank/DDBJ whole genome shotgun (WGS) entry which is preliminary data.</text>
</comment>
<gene>
    <name evidence="2" type="ORF">DLJ53_00925</name>
</gene>
<evidence type="ECO:0000313" key="2">
    <source>
        <dbReference type="EMBL" id="RAI03122.1"/>
    </source>
</evidence>
<proteinExistence type="predicted"/>
<dbReference type="GO" id="GO:0004852">
    <property type="term" value="F:uroporphyrinogen-III synthase activity"/>
    <property type="evidence" value="ECO:0007669"/>
    <property type="project" value="InterPro"/>
</dbReference>
<reference evidence="2 3" key="1">
    <citation type="submission" date="2018-05" db="EMBL/GenBank/DDBJ databases">
        <title>Acuticoccus sediminis sp. nov., isolated from deep-sea sediment of Indian Ocean.</title>
        <authorList>
            <person name="Liu X."/>
            <person name="Lai Q."/>
            <person name="Du Y."/>
            <person name="Sun F."/>
            <person name="Zhang X."/>
            <person name="Wang S."/>
            <person name="Shao Z."/>
        </authorList>
    </citation>
    <scope>NUCLEOTIDE SEQUENCE [LARGE SCALE GENOMIC DNA]</scope>
    <source>
        <strain evidence="2 3">PTG4-2</strain>
    </source>
</reference>
<dbReference type="AlphaFoldDB" id="A0A8B2P1X6"/>
<accession>A0A8B2P1X6</accession>
<evidence type="ECO:0000259" key="1">
    <source>
        <dbReference type="Pfam" id="PF02602"/>
    </source>
</evidence>
<sequence>MGGAMTLVVAVTRPEPQASGTATRLAERGYTPLLAPLLEAVPAGDPGAADGIGALALTSRTAALVLAAHPRFHAIPVYAVGTATAGEARRAGFTAVADAAGTVDDLFARLLAVPGPVVHMAGREHTGDLVERLAAAGRTAERRIVYAMEPRALPATAAVDGVLLYSPRTARLFAERAMAPPWSAAACIAMSQNVAEALPGRAATVAAAPTEAAMLEALAAALPLTETLRGAP</sequence>
<evidence type="ECO:0000313" key="3">
    <source>
        <dbReference type="Proteomes" id="UP000249590"/>
    </source>
</evidence>
<dbReference type="EMBL" id="QHHQ01000001">
    <property type="protein sequence ID" value="RAI03122.1"/>
    <property type="molecule type" value="Genomic_DNA"/>
</dbReference>
<organism evidence="2 3">
    <name type="scientific">Acuticoccus sediminis</name>
    <dbReference type="NCBI Taxonomy" id="2184697"/>
    <lineage>
        <taxon>Bacteria</taxon>
        <taxon>Pseudomonadati</taxon>
        <taxon>Pseudomonadota</taxon>
        <taxon>Alphaproteobacteria</taxon>
        <taxon>Hyphomicrobiales</taxon>
        <taxon>Amorphaceae</taxon>
        <taxon>Acuticoccus</taxon>
    </lineage>
</organism>
<dbReference type="SUPFAM" id="SSF69618">
    <property type="entry name" value="HemD-like"/>
    <property type="match status" value="1"/>
</dbReference>